<reference evidence="12 13" key="1">
    <citation type="journal article" date="2018" name="MBio">
        <title>Comparative Genomics Reveals the Core Gene Toolbox for the Fungus-Insect Symbiosis.</title>
        <authorList>
            <person name="Wang Y."/>
            <person name="Stata M."/>
            <person name="Wang W."/>
            <person name="Stajich J.E."/>
            <person name="White M.M."/>
            <person name="Moncalvo J.M."/>
        </authorList>
    </citation>
    <scope>NUCLEOTIDE SEQUENCE [LARGE SCALE GENOMIC DNA]</scope>
    <source>
        <strain evidence="12 13">SC-DP-2</strain>
    </source>
</reference>
<organism evidence="12 13">
    <name type="scientific">Smittium megazygosporum</name>
    <dbReference type="NCBI Taxonomy" id="133381"/>
    <lineage>
        <taxon>Eukaryota</taxon>
        <taxon>Fungi</taxon>
        <taxon>Fungi incertae sedis</taxon>
        <taxon>Zoopagomycota</taxon>
        <taxon>Kickxellomycotina</taxon>
        <taxon>Harpellomycetes</taxon>
        <taxon>Harpellales</taxon>
        <taxon>Legeriomycetaceae</taxon>
        <taxon>Smittium</taxon>
    </lineage>
</organism>
<proteinExistence type="inferred from homology"/>
<comment type="similarity">
    <text evidence="2 11">Belongs to the ATPase gamma chain family.</text>
</comment>
<evidence type="ECO:0000256" key="3">
    <source>
        <dbReference type="ARBA" id="ARBA00022448"/>
    </source>
</evidence>
<evidence type="ECO:0000256" key="7">
    <source>
        <dbReference type="ARBA" id="ARBA00023128"/>
    </source>
</evidence>
<sequence length="298" mass="32643">MISGLGSATRSQPLMRSVFLNSALNQSSRNMATLREIQTRLKSVTNIAKITKSMKMIASTKTTRAQRAMEQARQNGIVSNDGVKYTDVKDEEGIKKIVIVSSSDKGLCGGIHSCVSRFTRDHLATNPGEKVVVIGDKAKAQIIRMSPGSIVMNFNQVGKLIPTFEESSAIATEILNNPDTTFDCAQIVYNKFISAISYEPEVIPSFTTEYIQKAPSFAVYEIPDGVLENYNEFLFATNLHWALVEGHATEMAAKRAAMDNATNNAEEIIGKLTLQYNRGRQALITNQLIEVITGASAL</sequence>
<keyword evidence="8" id="KW-0472">Membrane</keyword>
<dbReference type="STRING" id="133381.A0A2T9ZD30"/>
<evidence type="ECO:0000256" key="2">
    <source>
        <dbReference type="ARBA" id="ARBA00007681"/>
    </source>
</evidence>
<dbReference type="Proteomes" id="UP000245609">
    <property type="component" value="Unassembled WGS sequence"/>
</dbReference>
<evidence type="ECO:0000256" key="6">
    <source>
        <dbReference type="ARBA" id="ARBA00023065"/>
    </source>
</evidence>
<evidence type="ECO:0000256" key="10">
    <source>
        <dbReference type="ARBA" id="ARBA00023310"/>
    </source>
</evidence>
<comment type="subcellular location">
    <subcellularLocation>
        <location evidence="1">Mitochondrion inner membrane</location>
        <topology evidence="1">Peripheral membrane protein</topology>
    </subcellularLocation>
</comment>
<dbReference type="OrthoDB" id="239812at2759"/>
<dbReference type="GO" id="GO:0046933">
    <property type="term" value="F:proton-transporting ATP synthase activity, rotational mechanism"/>
    <property type="evidence" value="ECO:0007669"/>
    <property type="project" value="InterPro"/>
</dbReference>
<dbReference type="PRINTS" id="PR00126">
    <property type="entry name" value="ATPASEGAMMA"/>
</dbReference>
<accession>A0A2T9ZD30</accession>
<keyword evidence="4 11" id="KW-0375">Hydrogen ion transport</keyword>
<keyword evidence="6 11" id="KW-0406">Ion transport</keyword>
<keyword evidence="9 11" id="KW-0139">CF(1)</keyword>
<dbReference type="PANTHER" id="PTHR11693">
    <property type="entry name" value="ATP SYNTHASE GAMMA CHAIN"/>
    <property type="match status" value="1"/>
</dbReference>
<dbReference type="FunFam" id="3.40.1380.10:FF:000003">
    <property type="entry name" value="ATP synthase subunit gamma"/>
    <property type="match status" value="1"/>
</dbReference>
<dbReference type="Gene3D" id="1.10.287.80">
    <property type="entry name" value="ATP synthase, gamma subunit, helix hairpin domain"/>
    <property type="match status" value="1"/>
</dbReference>
<protein>
    <recommendedName>
        <fullName evidence="11">ATP synthase subunit gamma</fullName>
    </recommendedName>
</protein>
<evidence type="ECO:0000313" key="12">
    <source>
        <dbReference type="EMBL" id="PVV02504.1"/>
    </source>
</evidence>
<dbReference type="InterPro" id="IPR000131">
    <property type="entry name" value="ATP_synth_F1_gsu"/>
</dbReference>
<name>A0A2T9ZD30_9FUNG</name>
<keyword evidence="5" id="KW-0999">Mitochondrion inner membrane</keyword>
<evidence type="ECO:0000256" key="8">
    <source>
        <dbReference type="ARBA" id="ARBA00023136"/>
    </source>
</evidence>
<dbReference type="GO" id="GO:0045259">
    <property type="term" value="C:proton-transporting ATP synthase complex"/>
    <property type="evidence" value="ECO:0007669"/>
    <property type="project" value="UniProtKB-KW"/>
</dbReference>
<dbReference type="CDD" id="cd12151">
    <property type="entry name" value="F1-ATPase_gamma"/>
    <property type="match status" value="1"/>
</dbReference>
<evidence type="ECO:0000256" key="1">
    <source>
        <dbReference type="ARBA" id="ARBA00004637"/>
    </source>
</evidence>
<evidence type="ECO:0000313" key="13">
    <source>
        <dbReference type="Proteomes" id="UP000245609"/>
    </source>
</evidence>
<keyword evidence="7" id="KW-0496">Mitochondrion</keyword>
<dbReference type="SUPFAM" id="SSF52943">
    <property type="entry name" value="ATP synthase (F1-ATPase), gamma subunit"/>
    <property type="match status" value="1"/>
</dbReference>
<keyword evidence="13" id="KW-1185">Reference proteome</keyword>
<dbReference type="PIRSF" id="PIRSF039089">
    <property type="entry name" value="ATP_synthase_gamma"/>
    <property type="match status" value="1"/>
</dbReference>
<dbReference type="Pfam" id="PF00231">
    <property type="entry name" value="ATP-synt"/>
    <property type="match status" value="1"/>
</dbReference>
<dbReference type="EMBL" id="MBFS01000439">
    <property type="protein sequence ID" value="PVV02504.1"/>
    <property type="molecule type" value="Genomic_DNA"/>
</dbReference>
<gene>
    <name evidence="12" type="ORF">BB560_003040</name>
</gene>
<keyword evidence="3 11" id="KW-0813">Transport</keyword>
<keyword evidence="10 11" id="KW-0066">ATP synthesis</keyword>
<comment type="caution">
    <text evidence="12">The sequence shown here is derived from an EMBL/GenBank/DDBJ whole genome shotgun (WGS) entry which is preliminary data.</text>
</comment>
<dbReference type="AlphaFoldDB" id="A0A2T9ZD30"/>
<evidence type="ECO:0000256" key="9">
    <source>
        <dbReference type="ARBA" id="ARBA00023196"/>
    </source>
</evidence>
<evidence type="ECO:0000256" key="4">
    <source>
        <dbReference type="ARBA" id="ARBA00022781"/>
    </source>
</evidence>
<dbReference type="NCBIfam" id="TIGR01146">
    <property type="entry name" value="ATPsyn_F1gamma"/>
    <property type="match status" value="1"/>
</dbReference>
<evidence type="ECO:0000256" key="11">
    <source>
        <dbReference type="RuleBase" id="RU004001"/>
    </source>
</evidence>
<dbReference type="PANTHER" id="PTHR11693:SF22">
    <property type="entry name" value="ATP SYNTHASE SUBUNIT GAMMA, MITOCHONDRIAL"/>
    <property type="match status" value="1"/>
</dbReference>
<evidence type="ECO:0000256" key="5">
    <source>
        <dbReference type="ARBA" id="ARBA00022792"/>
    </source>
</evidence>
<dbReference type="GO" id="GO:0005743">
    <property type="term" value="C:mitochondrial inner membrane"/>
    <property type="evidence" value="ECO:0007669"/>
    <property type="project" value="UniProtKB-SubCell"/>
</dbReference>
<dbReference type="InterPro" id="IPR035968">
    <property type="entry name" value="ATP_synth_F1_ATPase_gsu"/>
</dbReference>
<dbReference type="Gene3D" id="3.40.1380.10">
    <property type="match status" value="1"/>
</dbReference>
<comment type="subunit">
    <text evidence="11">F-type ATPases have 2 components, CF(1) - the catalytic core - and CF(0) - the membrane proton channel. CF(1) and CF(0) have multiple subunits.</text>
</comment>